<organism evidence="3 4">
    <name type="scientific">Limulus polyphemus</name>
    <name type="common">Atlantic horseshoe crab</name>
    <dbReference type="NCBI Taxonomy" id="6850"/>
    <lineage>
        <taxon>Eukaryota</taxon>
        <taxon>Metazoa</taxon>
        <taxon>Ecdysozoa</taxon>
        <taxon>Arthropoda</taxon>
        <taxon>Chelicerata</taxon>
        <taxon>Merostomata</taxon>
        <taxon>Xiphosura</taxon>
        <taxon>Limulidae</taxon>
        <taxon>Limulus</taxon>
    </lineage>
</organism>
<dbReference type="Pfam" id="PF12432">
    <property type="entry name" value="INTS1_RP2B-bd"/>
    <property type="match status" value="1"/>
</dbReference>
<feature type="region of interest" description="Disordered" evidence="1">
    <location>
        <begin position="1"/>
        <end position="78"/>
    </location>
</feature>
<dbReference type="Proteomes" id="UP000694941">
    <property type="component" value="Unplaced"/>
</dbReference>
<evidence type="ECO:0000313" key="3">
    <source>
        <dbReference type="Proteomes" id="UP000694941"/>
    </source>
</evidence>
<keyword evidence="3" id="KW-1185">Reference proteome</keyword>
<protein>
    <submittedName>
        <fullName evidence="4">Integrator complex subunit 1-like</fullName>
    </submittedName>
</protein>
<dbReference type="InterPro" id="IPR038902">
    <property type="entry name" value="INTS1"/>
</dbReference>
<proteinExistence type="predicted"/>
<dbReference type="InterPro" id="IPR022145">
    <property type="entry name" value="INTS1_RPB2-bd"/>
</dbReference>
<accession>A0ABM1BTG2</accession>
<dbReference type="RefSeq" id="XP_013788345.1">
    <property type="nucleotide sequence ID" value="XM_013932891.2"/>
</dbReference>
<evidence type="ECO:0000256" key="1">
    <source>
        <dbReference type="SAM" id="MobiDB-lite"/>
    </source>
</evidence>
<dbReference type="PANTHER" id="PTHR21224:SF1">
    <property type="entry name" value="INTEGRATOR COMPLEX SUBUNIT 1"/>
    <property type="match status" value="1"/>
</dbReference>
<gene>
    <name evidence="4" type="primary">LOC106472264</name>
</gene>
<feature type="non-terminal residue" evidence="4">
    <location>
        <position position="738"/>
    </location>
</feature>
<feature type="domain" description="Integrator complex subunit 1 RPB2-binding" evidence="2">
    <location>
        <begin position="309"/>
        <end position="463"/>
    </location>
</feature>
<evidence type="ECO:0000313" key="4">
    <source>
        <dbReference type="RefSeq" id="XP_013788345.1"/>
    </source>
</evidence>
<evidence type="ECO:0000259" key="2">
    <source>
        <dbReference type="Pfam" id="PF12432"/>
    </source>
</evidence>
<name>A0ABM1BTG2_LIMPO</name>
<dbReference type="GeneID" id="106472264"/>
<dbReference type="PANTHER" id="PTHR21224">
    <property type="entry name" value="INTEGRATOR COMPLEX SUBUNIT 1"/>
    <property type="match status" value="1"/>
</dbReference>
<sequence>MSSMKRGPNKPKALYPSGDFIALGSKTSRTLDIGESKSAPKSPLSASGSGVERKRDGSSSGGPSTSLPSKKPKLSGATAFTPIGRVGTQLKKEVGKQGQWDSTAVEVPASELLTKVLEAEDSNDDERAESLLCGAVKQLKSTRTKPEPTLYLSLMYLAKTRPLMFCTDIVMEAFCSLLKRDVSVNYKTTKGNSMWAVLVANILLAAYHDEESWPELFVKVFVEDSLGERVWVDHEDCKGFVDNILMAFKTKIPPKSMMAPELTFKPDACPSPPTISAEDDEASSSSFHLECQENLENIAVVPRFSSCEESVEQFVLDLIRDYLTRRQPTDVSRNMLRLLVSTCGLSEVRLLVAPKLEMWLQNPKLTRPAQDLLLAVCMNCSQHNQNDVEVIGHLIKIRMKTKPVINHFLQCIRELLNQHTENLSTLLKHAIYNELSNSRNPNNMQLISVIFQHSPERAAKVLADVFFDLLTNRDDYLRALRALFREIVRTLRHEVKFLSFCRGLMQERKDQGFLDMDPQIKERMFMSISDLLVLAILQGIGPAVKEASTTLAREEKKDIGVLRTYQMQVAKIQRDAVWWLWIVPKMYKPDRNAFIHCLQKVLFMEPAEHYYNKDNWTPEGDRPMMLRLASEVPILEDTLMRILIIGLSKEHPLNASDTLDLVDQLLKRVGSISIEGYPVLELQIQEIFDLIFNLCAYHHPDNISLPPGYQPPTLAIADLYWRAWIMLLILVAHNPSNF</sequence>
<feature type="compositionally biased region" description="Low complexity" evidence="1">
    <location>
        <begin position="36"/>
        <end position="50"/>
    </location>
</feature>
<reference evidence="4" key="1">
    <citation type="submission" date="2025-08" db="UniProtKB">
        <authorList>
            <consortium name="RefSeq"/>
        </authorList>
    </citation>
    <scope>IDENTIFICATION</scope>
    <source>
        <tissue evidence="4">Muscle</tissue>
    </source>
</reference>